<dbReference type="EMBL" id="MCHX01000038">
    <property type="protein sequence ID" value="OFJ52529.1"/>
    <property type="molecule type" value="Genomic_DNA"/>
</dbReference>
<dbReference type="Gene3D" id="1.20.5.110">
    <property type="match status" value="1"/>
</dbReference>
<dbReference type="PRINTS" id="PR00169">
    <property type="entry name" value="KCHANNEL"/>
</dbReference>
<evidence type="ECO:0000256" key="9">
    <source>
        <dbReference type="SAM" id="Phobius"/>
    </source>
</evidence>
<sequence>MTAEPTRLARFERRTEWPLAAVAVLFLVLFSVDVLANPTGTLDSVLSAATAATYAVFVADYLARLYLAQPRGRWFIRHLLDLAIIALPALRPLRLLSLAVVIGALQRAIGHNIRGRVIVFTASGAAIIVYGASLAILQAERDHNDKIANFGDALWWSFTTVTTVGYGDTVPVTVAGRFVAVALMVAGVSLLGVVTATLASWIVERVAEEDTAGTAATAAQIDQLRSEIAELTETLRSNAGPAYGEADHSTGGRGDA</sequence>
<dbReference type="PANTHER" id="PTHR11537:SF254">
    <property type="entry name" value="POTASSIUM VOLTAGE-GATED CHANNEL PROTEIN SHAB"/>
    <property type="match status" value="1"/>
</dbReference>
<dbReference type="Pfam" id="PF07885">
    <property type="entry name" value="Ion_trans_2"/>
    <property type="match status" value="1"/>
</dbReference>
<gene>
    <name evidence="11" type="ORF">BEL07_16890</name>
</gene>
<feature type="transmembrane region" description="Helical" evidence="9">
    <location>
        <begin position="178"/>
        <end position="203"/>
    </location>
</feature>
<evidence type="ECO:0000313" key="11">
    <source>
        <dbReference type="EMBL" id="OFJ52529.1"/>
    </source>
</evidence>
<dbReference type="GO" id="GO:0008076">
    <property type="term" value="C:voltage-gated potassium channel complex"/>
    <property type="evidence" value="ECO:0007669"/>
    <property type="project" value="InterPro"/>
</dbReference>
<keyword evidence="7" id="KW-0407">Ion channel</keyword>
<evidence type="ECO:0000256" key="6">
    <source>
        <dbReference type="ARBA" id="ARBA00023136"/>
    </source>
</evidence>
<dbReference type="InterPro" id="IPR003280">
    <property type="entry name" value="2pore_dom_K_chnl"/>
</dbReference>
<comment type="subcellular location">
    <subcellularLocation>
        <location evidence="1">Membrane</location>
        <topology evidence="1">Multi-pass membrane protein</topology>
    </subcellularLocation>
</comment>
<dbReference type="InterPro" id="IPR027359">
    <property type="entry name" value="Volt_channel_dom_sf"/>
</dbReference>
<reference evidence="11 12" key="1">
    <citation type="submission" date="2016-09" db="EMBL/GenBank/DDBJ databases">
        <title>genome sequence of Mycobacterium sp. 739 SCH.</title>
        <authorList>
            <person name="Greninger A.L."/>
            <person name="Qin X."/>
            <person name="Jerome K."/>
            <person name="Vora S."/>
            <person name="Quinn K."/>
        </authorList>
    </citation>
    <scope>NUCLEOTIDE SEQUENCE [LARGE SCALE GENOMIC DNA]</scope>
    <source>
        <strain evidence="11 12">SCH</strain>
    </source>
</reference>
<keyword evidence="2" id="KW-0813">Transport</keyword>
<dbReference type="PRINTS" id="PR01333">
    <property type="entry name" value="2POREKCHANEL"/>
</dbReference>
<feature type="transmembrane region" description="Helical" evidence="9">
    <location>
        <begin position="149"/>
        <end position="166"/>
    </location>
</feature>
<dbReference type="InterPro" id="IPR013099">
    <property type="entry name" value="K_chnl_dom"/>
</dbReference>
<evidence type="ECO:0000256" key="5">
    <source>
        <dbReference type="ARBA" id="ARBA00023065"/>
    </source>
</evidence>
<protein>
    <submittedName>
        <fullName evidence="11">Ion transporter</fullName>
    </submittedName>
</protein>
<keyword evidence="6 9" id="KW-0472">Membrane</keyword>
<feature type="region of interest" description="Disordered" evidence="8">
    <location>
        <begin position="236"/>
        <end position="256"/>
    </location>
</feature>
<evidence type="ECO:0000256" key="4">
    <source>
        <dbReference type="ARBA" id="ARBA00022989"/>
    </source>
</evidence>
<proteinExistence type="predicted"/>
<feature type="transmembrane region" description="Helical" evidence="9">
    <location>
        <begin position="117"/>
        <end position="137"/>
    </location>
</feature>
<dbReference type="GO" id="GO:0005249">
    <property type="term" value="F:voltage-gated potassium channel activity"/>
    <property type="evidence" value="ECO:0007669"/>
    <property type="project" value="InterPro"/>
</dbReference>
<feature type="compositionally biased region" description="Basic and acidic residues" evidence="8">
    <location>
        <begin position="245"/>
        <end position="256"/>
    </location>
</feature>
<organism evidence="11 12">
    <name type="scientific">Mycolicibacterium grossiae</name>
    <dbReference type="NCBI Taxonomy" id="1552759"/>
    <lineage>
        <taxon>Bacteria</taxon>
        <taxon>Bacillati</taxon>
        <taxon>Actinomycetota</taxon>
        <taxon>Actinomycetes</taxon>
        <taxon>Mycobacteriales</taxon>
        <taxon>Mycobacteriaceae</taxon>
        <taxon>Mycolicibacterium</taxon>
    </lineage>
</organism>
<feature type="domain" description="Potassium channel" evidence="10">
    <location>
        <begin position="129"/>
        <end position="203"/>
    </location>
</feature>
<feature type="transmembrane region" description="Helical" evidence="9">
    <location>
        <begin position="46"/>
        <end position="67"/>
    </location>
</feature>
<evidence type="ECO:0000256" key="3">
    <source>
        <dbReference type="ARBA" id="ARBA00022692"/>
    </source>
</evidence>
<dbReference type="RefSeq" id="WP_070354280.1">
    <property type="nucleotide sequence ID" value="NZ_CP043474.1"/>
</dbReference>
<keyword evidence="5" id="KW-0406">Ion transport</keyword>
<accession>A0A1E8Q397</accession>
<evidence type="ECO:0000256" key="7">
    <source>
        <dbReference type="ARBA" id="ARBA00023303"/>
    </source>
</evidence>
<evidence type="ECO:0000256" key="1">
    <source>
        <dbReference type="ARBA" id="ARBA00004141"/>
    </source>
</evidence>
<evidence type="ECO:0000256" key="8">
    <source>
        <dbReference type="SAM" id="MobiDB-lite"/>
    </source>
</evidence>
<name>A0A1E8Q397_9MYCO</name>
<keyword evidence="12" id="KW-1185">Reference proteome</keyword>
<dbReference type="AlphaFoldDB" id="A0A1E8Q397"/>
<dbReference type="InterPro" id="IPR028325">
    <property type="entry name" value="VG_K_chnl"/>
</dbReference>
<comment type="caution">
    <text evidence="11">The sequence shown here is derived from an EMBL/GenBank/DDBJ whole genome shotgun (WGS) entry which is preliminary data.</text>
</comment>
<evidence type="ECO:0000256" key="2">
    <source>
        <dbReference type="ARBA" id="ARBA00022448"/>
    </source>
</evidence>
<dbReference type="SUPFAM" id="SSF81324">
    <property type="entry name" value="Voltage-gated potassium channels"/>
    <property type="match status" value="1"/>
</dbReference>
<evidence type="ECO:0000259" key="10">
    <source>
        <dbReference type="Pfam" id="PF07885"/>
    </source>
</evidence>
<keyword evidence="3 9" id="KW-0812">Transmembrane</keyword>
<dbReference type="Proteomes" id="UP000178953">
    <property type="component" value="Unassembled WGS sequence"/>
</dbReference>
<dbReference type="GO" id="GO:0001508">
    <property type="term" value="P:action potential"/>
    <property type="evidence" value="ECO:0007669"/>
    <property type="project" value="TreeGrafter"/>
</dbReference>
<evidence type="ECO:0000313" key="12">
    <source>
        <dbReference type="Proteomes" id="UP000178953"/>
    </source>
</evidence>
<keyword evidence="4 9" id="KW-1133">Transmembrane helix</keyword>
<dbReference type="PANTHER" id="PTHR11537">
    <property type="entry name" value="VOLTAGE-GATED POTASSIUM CHANNEL"/>
    <property type="match status" value="1"/>
</dbReference>
<dbReference type="Gene3D" id="1.20.120.350">
    <property type="entry name" value="Voltage-gated potassium channels. Chain C"/>
    <property type="match status" value="1"/>
</dbReference>
<dbReference type="Gene3D" id="1.10.287.70">
    <property type="match status" value="1"/>
</dbReference>
<dbReference type="OrthoDB" id="9799090at2"/>